<evidence type="ECO:0000313" key="2">
    <source>
        <dbReference type="Proteomes" id="UP001062846"/>
    </source>
</evidence>
<gene>
    <name evidence="1" type="ORF">RHMOL_Rhmol01G0158800</name>
</gene>
<accession>A0ACC0Q588</accession>
<comment type="caution">
    <text evidence="1">The sequence shown here is derived from an EMBL/GenBank/DDBJ whole genome shotgun (WGS) entry which is preliminary data.</text>
</comment>
<sequence length="296" mass="31901">MAIKANERTTEEAGAVGPRVEPLDSSTVAGGSPVVGGSSGGTEGSGAGGDDTGPSGSPPKDLAKGKGAVTEEEETTEAPFVYQEEDVLFRSAVTSSSHRPITKHDVAEYFSDEALVRLLEENPAIGIVVLEANEERARVIATSEAVERAERERKEPLRDMEAEERAGAEAVVPRVTAVEEAGAVTRPDFSAKAYVPPTPHLFVPLGFQAYTPRRTKYDAELLLKDPMTHISNTWTEARARQRDIRDFGGVSSSLELYESLPSSVKKLVDEAKFGEFIRTISPVRNDHAILVALAER</sequence>
<reference evidence="1" key="1">
    <citation type="submission" date="2022-02" db="EMBL/GenBank/DDBJ databases">
        <title>Plant Genome Project.</title>
        <authorList>
            <person name="Zhang R.-G."/>
        </authorList>
    </citation>
    <scope>NUCLEOTIDE SEQUENCE</scope>
    <source>
        <strain evidence="1">AT1</strain>
    </source>
</reference>
<keyword evidence="2" id="KW-1185">Reference proteome</keyword>
<organism evidence="1 2">
    <name type="scientific">Rhododendron molle</name>
    <name type="common">Chinese azalea</name>
    <name type="synonym">Azalea mollis</name>
    <dbReference type="NCBI Taxonomy" id="49168"/>
    <lineage>
        <taxon>Eukaryota</taxon>
        <taxon>Viridiplantae</taxon>
        <taxon>Streptophyta</taxon>
        <taxon>Embryophyta</taxon>
        <taxon>Tracheophyta</taxon>
        <taxon>Spermatophyta</taxon>
        <taxon>Magnoliopsida</taxon>
        <taxon>eudicotyledons</taxon>
        <taxon>Gunneridae</taxon>
        <taxon>Pentapetalae</taxon>
        <taxon>asterids</taxon>
        <taxon>Ericales</taxon>
        <taxon>Ericaceae</taxon>
        <taxon>Ericoideae</taxon>
        <taxon>Rhodoreae</taxon>
        <taxon>Rhododendron</taxon>
    </lineage>
</organism>
<protein>
    <submittedName>
        <fullName evidence="1">Uncharacterized protein</fullName>
    </submittedName>
</protein>
<name>A0ACC0Q588_RHOML</name>
<evidence type="ECO:0000313" key="1">
    <source>
        <dbReference type="EMBL" id="KAI8571928.1"/>
    </source>
</evidence>
<proteinExistence type="predicted"/>
<dbReference type="EMBL" id="CM046388">
    <property type="protein sequence ID" value="KAI8571928.1"/>
    <property type="molecule type" value="Genomic_DNA"/>
</dbReference>
<dbReference type="Proteomes" id="UP001062846">
    <property type="component" value="Chromosome 1"/>
</dbReference>